<dbReference type="FunFam" id="1.20.1740.10:FF:000001">
    <property type="entry name" value="Amino acid permease"/>
    <property type="match status" value="1"/>
</dbReference>
<comment type="subcellular location">
    <subcellularLocation>
        <location evidence="1">Membrane</location>
        <topology evidence="1">Multi-pass membrane protein</topology>
    </subcellularLocation>
</comment>
<evidence type="ECO:0000313" key="8">
    <source>
        <dbReference type="EMBL" id="ETN39742.1"/>
    </source>
</evidence>
<keyword evidence="5 6" id="KW-0472">Membrane</keyword>
<dbReference type="GO" id="GO:0016020">
    <property type="term" value="C:membrane"/>
    <property type="evidence" value="ECO:0007669"/>
    <property type="project" value="UniProtKB-SubCell"/>
</dbReference>
<evidence type="ECO:0000256" key="3">
    <source>
        <dbReference type="ARBA" id="ARBA00022692"/>
    </source>
</evidence>
<feature type="transmembrane region" description="Helical" evidence="6">
    <location>
        <begin position="191"/>
        <end position="210"/>
    </location>
</feature>
<feature type="transmembrane region" description="Helical" evidence="6">
    <location>
        <begin position="50"/>
        <end position="69"/>
    </location>
</feature>
<organism evidence="8 9">
    <name type="scientific">Cyphellophora europaea (strain CBS 101466)</name>
    <name type="common">Phialophora europaea</name>
    <dbReference type="NCBI Taxonomy" id="1220924"/>
    <lineage>
        <taxon>Eukaryota</taxon>
        <taxon>Fungi</taxon>
        <taxon>Dikarya</taxon>
        <taxon>Ascomycota</taxon>
        <taxon>Pezizomycotina</taxon>
        <taxon>Eurotiomycetes</taxon>
        <taxon>Chaetothyriomycetidae</taxon>
        <taxon>Chaetothyriales</taxon>
        <taxon>Cyphellophoraceae</taxon>
        <taxon>Cyphellophora</taxon>
    </lineage>
</organism>
<feature type="transmembrane region" description="Helical" evidence="6">
    <location>
        <begin position="238"/>
        <end position="258"/>
    </location>
</feature>
<dbReference type="Gene3D" id="1.20.1740.10">
    <property type="entry name" value="Amino acid/polyamine transporter I"/>
    <property type="match status" value="1"/>
</dbReference>
<dbReference type="VEuPathDB" id="FungiDB:HMPREF1541_05968"/>
<evidence type="ECO:0000256" key="4">
    <source>
        <dbReference type="ARBA" id="ARBA00022989"/>
    </source>
</evidence>
<keyword evidence="9" id="KW-1185">Reference proteome</keyword>
<evidence type="ECO:0000256" key="2">
    <source>
        <dbReference type="ARBA" id="ARBA00022448"/>
    </source>
</evidence>
<evidence type="ECO:0000259" key="7">
    <source>
        <dbReference type="Pfam" id="PF00324"/>
    </source>
</evidence>
<dbReference type="PANTHER" id="PTHR43341">
    <property type="entry name" value="AMINO ACID PERMEASE"/>
    <property type="match status" value="1"/>
</dbReference>
<keyword evidence="3 6" id="KW-0812">Transmembrane</keyword>
<feature type="transmembrane region" description="Helical" evidence="6">
    <location>
        <begin position="279"/>
        <end position="297"/>
    </location>
</feature>
<name>W2RTG3_CYPE1</name>
<evidence type="ECO:0000256" key="6">
    <source>
        <dbReference type="SAM" id="Phobius"/>
    </source>
</evidence>
<dbReference type="AlphaFoldDB" id="W2RTG3"/>
<dbReference type="OrthoDB" id="3900342at2759"/>
<dbReference type="eggNOG" id="KOG1286">
    <property type="taxonomic scope" value="Eukaryota"/>
</dbReference>
<evidence type="ECO:0000313" key="9">
    <source>
        <dbReference type="Proteomes" id="UP000030752"/>
    </source>
</evidence>
<feature type="transmembrane region" description="Helical" evidence="6">
    <location>
        <begin position="333"/>
        <end position="354"/>
    </location>
</feature>
<feature type="domain" description="Amino acid permease/ SLC12A" evidence="7">
    <location>
        <begin position="47"/>
        <end position="511"/>
    </location>
</feature>
<keyword evidence="2" id="KW-0813">Transport</keyword>
<sequence length="560" mass="62277">MDAEAPTNKAVTGEITQAREPSVYEDDLDKPQAPARMQTQRHLRSRHVQLMAIGGAIGIGLFVGIGVTLTRAGPIALLVGYIVYGLGYIWPLCLAVGEMTAWLPIRGSIFEMATRFVHPSFGFAMGWTYFYSATMLVCTEYSAVATVMQYWNTSVNPAVWIAMAMVVCLFLNLVGVRWYGESEFVMSSTKILLLVGLMLVTFITMCGGNPNGDAYGFRNWVDGNAFREYHSSGDLGRFLAFFVSFRYAVFTVGGPDYISLSAGEIQNPRRVVPRVAKLIVWRIVGFYVLGVAFLGIICNSQDPTLISAIEDSRPGAAASPWVVGIKNVGIHGFLPGLINFLILLSGWSCGNAFLYTSSRTLYSLAQDGQAPKVFLRCTKHGIPWVCVVVVSLISCITFLVSSNAALEVFLWFVDLTTSGLIVNQTAMFLTFLGWYRALKRQGIDRHALPYRAPLAPYVQIFGLILGVLGILFIGFDRFAPFTARGFITSYFGIFWAMGLFIFWTVFKRTRFVNPETADVYGGKAEIDAECRVWEEGGLEENEKRRLAGMNVMRRTWEKMW</sequence>
<proteinExistence type="predicted"/>
<feature type="transmembrane region" description="Helical" evidence="6">
    <location>
        <begin position="157"/>
        <end position="179"/>
    </location>
</feature>
<evidence type="ECO:0000256" key="1">
    <source>
        <dbReference type="ARBA" id="ARBA00004141"/>
    </source>
</evidence>
<accession>W2RTG3</accession>
<evidence type="ECO:0000256" key="5">
    <source>
        <dbReference type="ARBA" id="ARBA00023136"/>
    </source>
</evidence>
<dbReference type="RefSeq" id="XP_008718527.1">
    <property type="nucleotide sequence ID" value="XM_008720305.1"/>
</dbReference>
<feature type="transmembrane region" description="Helical" evidence="6">
    <location>
        <begin position="487"/>
        <end position="506"/>
    </location>
</feature>
<dbReference type="Pfam" id="PF00324">
    <property type="entry name" value="AA_permease"/>
    <property type="match status" value="1"/>
</dbReference>
<dbReference type="STRING" id="1220924.W2RTG3"/>
<protein>
    <recommendedName>
        <fullName evidence="7">Amino acid permease/ SLC12A domain-containing protein</fullName>
    </recommendedName>
</protein>
<feature type="transmembrane region" description="Helical" evidence="6">
    <location>
        <begin position="75"/>
        <end position="96"/>
    </location>
</feature>
<feature type="transmembrane region" description="Helical" evidence="6">
    <location>
        <begin position="116"/>
        <end position="137"/>
    </location>
</feature>
<dbReference type="PIRSF" id="PIRSF006060">
    <property type="entry name" value="AA_transporter"/>
    <property type="match status" value="1"/>
</dbReference>
<keyword evidence="4 6" id="KW-1133">Transmembrane helix</keyword>
<dbReference type="InterPro" id="IPR050524">
    <property type="entry name" value="APC_YAT"/>
</dbReference>
<dbReference type="GeneID" id="19973307"/>
<feature type="transmembrane region" description="Helical" evidence="6">
    <location>
        <begin position="454"/>
        <end position="475"/>
    </location>
</feature>
<reference evidence="8 9" key="1">
    <citation type="submission" date="2013-03" db="EMBL/GenBank/DDBJ databases">
        <title>The Genome Sequence of Phialophora europaea CBS 101466.</title>
        <authorList>
            <consortium name="The Broad Institute Genomics Platform"/>
            <person name="Cuomo C."/>
            <person name="de Hoog S."/>
            <person name="Gorbushina A."/>
            <person name="Walker B."/>
            <person name="Young S.K."/>
            <person name="Zeng Q."/>
            <person name="Gargeya S."/>
            <person name="Fitzgerald M."/>
            <person name="Haas B."/>
            <person name="Abouelleil A."/>
            <person name="Allen A.W."/>
            <person name="Alvarado L."/>
            <person name="Arachchi H.M."/>
            <person name="Berlin A.M."/>
            <person name="Chapman S.B."/>
            <person name="Gainer-Dewar J."/>
            <person name="Goldberg J."/>
            <person name="Griggs A."/>
            <person name="Gujja S."/>
            <person name="Hansen M."/>
            <person name="Howarth C."/>
            <person name="Imamovic A."/>
            <person name="Ireland A."/>
            <person name="Larimer J."/>
            <person name="McCowan C."/>
            <person name="Murphy C."/>
            <person name="Pearson M."/>
            <person name="Poon T.W."/>
            <person name="Priest M."/>
            <person name="Roberts A."/>
            <person name="Saif S."/>
            <person name="Shea T."/>
            <person name="Sisk P."/>
            <person name="Sykes S."/>
            <person name="Wortman J."/>
            <person name="Nusbaum C."/>
            <person name="Birren B."/>
        </authorList>
    </citation>
    <scope>NUCLEOTIDE SEQUENCE [LARGE SCALE GENOMIC DNA]</scope>
    <source>
        <strain evidence="8 9">CBS 101466</strain>
    </source>
</reference>
<dbReference type="InterPro" id="IPR004841">
    <property type="entry name" value="AA-permease/SLC12A_dom"/>
</dbReference>
<gene>
    <name evidence="8" type="ORF">HMPREF1541_05968</name>
</gene>
<dbReference type="GO" id="GO:0015171">
    <property type="term" value="F:amino acid transmembrane transporter activity"/>
    <property type="evidence" value="ECO:0007669"/>
    <property type="project" value="TreeGrafter"/>
</dbReference>
<feature type="transmembrane region" description="Helical" evidence="6">
    <location>
        <begin position="382"/>
        <end position="402"/>
    </location>
</feature>
<dbReference type="PANTHER" id="PTHR43341:SF39">
    <property type="entry name" value="AMINO ACID TRANSPORTER (EUROFUNG)-RELATED"/>
    <property type="match status" value="1"/>
</dbReference>
<dbReference type="HOGENOM" id="CLU_007946_12_1_1"/>
<feature type="transmembrane region" description="Helical" evidence="6">
    <location>
        <begin position="408"/>
        <end position="434"/>
    </location>
</feature>
<dbReference type="Proteomes" id="UP000030752">
    <property type="component" value="Unassembled WGS sequence"/>
</dbReference>
<dbReference type="InParanoid" id="W2RTG3"/>
<dbReference type="EMBL" id="KB822721">
    <property type="protein sequence ID" value="ETN39742.1"/>
    <property type="molecule type" value="Genomic_DNA"/>
</dbReference>